<gene>
    <name evidence="2" type="ORF">CTI12_AA483670</name>
</gene>
<evidence type="ECO:0000313" key="2">
    <source>
        <dbReference type="EMBL" id="PWA47412.1"/>
    </source>
</evidence>
<name>A0A2U1LEL1_ARTAN</name>
<proteinExistence type="predicted"/>
<dbReference type="InterPro" id="IPR026960">
    <property type="entry name" value="RVT-Znf"/>
</dbReference>
<feature type="domain" description="Reverse transcriptase zinc-binding" evidence="1">
    <location>
        <begin position="19"/>
        <end position="103"/>
    </location>
</feature>
<evidence type="ECO:0000313" key="3">
    <source>
        <dbReference type="Proteomes" id="UP000245207"/>
    </source>
</evidence>
<dbReference type="OrthoDB" id="1748554at2759"/>
<dbReference type="EMBL" id="PKPP01009822">
    <property type="protein sequence ID" value="PWA47412.1"/>
    <property type="molecule type" value="Genomic_DNA"/>
</dbReference>
<reference evidence="2 3" key="1">
    <citation type="journal article" date="2018" name="Mol. Plant">
        <title>The genome of Artemisia annua provides insight into the evolution of Asteraceae family and artemisinin biosynthesis.</title>
        <authorList>
            <person name="Shen Q."/>
            <person name="Zhang L."/>
            <person name="Liao Z."/>
            <person name="Wang S."/>
            <person name="Yan T."/>
            <person name="Shi P."/>
            <person name="Liu M."/>
            <person name="Fu X."/>
            <person name="Pan Q."/>
            <person name="Wang Y."/>
            <person name="Lv Z."/>
            <person name="Lu X."/>
            <person name="Zhang F."/>
            <person name="Jiang W."/>
            <person name="Ma Y."/>
            <person name="Chen M."/>
            <person name="Hao X."/>
            <person name="Li L."/>
            <person name="Tang Y."/>
            <person name="Lv G."/>
            <person name="Zhou Y."/>
            <person name="Sun X."/>
            <person name="Brodelius P.E."/>
            <person name="Rose J.K.C."/>
            <person name="Tang K."/>
        </authorList>
    </citation>
    <scope>NUCLEOTIDE SEQUENCE [LARGE SCALE GENOMIC DNA]</scope>
    <source>
        <strain evidence="3">cv. Huhao1</strain>
        <tissue evidence="2">Leaf</tissue>
    </source>
</reference>
<evidence type="ECO:0000259" key="1">
    <source>
        <dbReference type="Pfam" id="PF13966"/>
    </source>
</evidence>
<dbReference type="Proteomes" id="UP000245207">
    <property type="component" value="Unassembled WGS sequence"/>
</dbReference>
<dbReference type="AlphaFoldDB" id="A0A2U1LEL1"/>
<keyword evidence="3" id="KW-1185">Reference proteome</keyword>
<dbReference type="Pfam" id="PF13966">
    <property type="entry name" value="zf-RVT"/>
    <property type="match status" value="1"/>
</dbReference>
<organism evidence="2 3">
    <name type="scientific">Artemisia annua</name>
    <name type="common">Sweet wormwood</name>
    <dbReference type="NCBI Taxonomy" id="35608"/>
    <lineage>
        <taxon>Eukaryota</taxon>
        <taxon>Viridiplantae</taxon>
        <taxon>Streptophyta</taxon>
        <taxon>Embryophyta</taxon>
        <taxon>Tracheophyta</taxon>
        <taxon>Spermatophyta</taxon>
        <taxon>Magnoliopsida</taxon>
        <taxon>eudicotyledons</taxon>
        <taxon>Gunneridae</taxon>
        <taxon>Pentapetalae</taxon>
        <taxon>asterids</taxon>
        <taxon>campanulids</taxon>
        <taxon>Asterales</taxon>
        <taxon>Asteraceae</taxon>
        <taxon>Asteroideae</taxon>
        <taxon>Anthemideae</taxon>
        <taxon>Artemisiinae</taxon>
        <taxon>Artemisia</taxon>
    </lineage>
</organism>
<dbReference type="STRING" id="35608.A0A2U1LEL1"/>
<sequence length="155" mass="17989">MTIICTTVWVDGKNREVKFSMSRAWKDLRVNNQKVKWASTVWFSQGTLYHAFITWLAVNERLNTQDRLLGWNPNRQMQCAFCIKEADSHDHLFFSCEVTSKIWKELVAYNLTSLQKQTEELVFISRKQMANTLVLNPFAITSFCQLACEDVAASL</sequence>
<comment type="caution">
    <text evidence="2">The sequence shown here is derived from an EMBL/GenBank/DDBJ whole genome shotgun (WGS) entry which is preliminary data.</text>
</comment>
<protein>
    <recommendedName>
        <fullName evidence="1">Reverse transcriptase zinc-binding domain-containing protein</fullName>
    </recommendedName>
</protein>
<accession>A0A2U1LEL1</accession>